<protein>
    <submittedName>
        <fullName evidence="1">Uncharacterized protein</fullName>
    </submittedName>
</protein>
<organism evidence="1">
    <name type="scientific">marine sediment metagenome</name>
    <dbReference type="NCBI Taxonomy" id="412755"/>
    <lineage>
        <taxon>unclassified sequences</taxon>
        <taxon>metagenomes</taxon>
        <taxon>ecological metagenomes</taxon>
    </lineage>
</organism>
<reference evidence="1" key="1">
    <citation type="journal article" date="2015" name="Nature">
        <title>Complex archaea that bridge the gap between prokaryotes and eukaryotes.</title>
        <authorList>
            <person name="Spang A."/>
            <person name="Saw J.H."/>
            <person name="Jorgensen S.L."/>
            <person name="Zaremba-Niedzwiedzka K."/>
            <person name="Martijn J."/>
            <person name="Lind A.E."/>
            <person name="van Eijk R."/>
            <person name="Schleper C."/>
            <person name="Guy L."/>
            <person name="Ettema T.J."/>
        </authorList>
    </citation>
    <scope>NUCLEOTIDE SEQUENCE</scope>
</reference>
<proteinExistence type="predicted"/>
<gene>
    <name evidence="1" type="ORF">LCGC14_2260820</name>
</gene>
<name>A0A0F9D016_9ZZZZ</name>
<dbReference type="AlphaFoldDB" id="A0A0F9D016"/>
<comment type="caution">
    <text evidence="1">The sequence shown here is derived from an EMBL/GenBank/DDBJ whole genome shotgun (WGS) entry which is preliminary data.</text>
</comment>
<dbReference type="EMBL" id="LAZR01031035">
    <property type="protein sequence ID" value="KKL54899.1"/>
    <property type="molecule type" value="Genomic_DNA"/>
</dbReference>
<evidence type="ECO:0000313" key="1">
    <source>
        <dbReference type="EMBL" id="KKL54899.1"/>
    </source>
</evidence>
<accession>A0A0F9D016</accession>
<sequence>MYENLVRLKMTVEPEEITEAAESADLARYCIERAKRRFGDPDSGDTVTKASSSMHYGILLGLAYAAEFGAPGIVRNLFTLEADK</sequence>